<keyword evidence="1" id="KW-1133">Transmembrane helix</keyword>
<keyword evidence="1" id="KW-0812">Transmembrane</keyword>
<sequence>MMFRNEKILWNIIFITSRLLLFRTAFFVVLAHFERRIVKCVQYAFDGTYKFGENKFPKDLTK</sequence>
<protein>
    <submittedName>
        <fullName evidence="2">Uncharacterized protein</fullName>
    </submittedName>
</protein>
<evidence type="ECO:0000313" key="2">
    <source>
        <dbReference type="EMBL" id="EXM38600.1"/>
    </source>
</evidence>
<accession>A0A011WNP2</accession>
<feature type="transmembrane region" description="Helical" evidence="1">
    <location>
        <begin position="12"/>
        <end position="33"/>
    </location>
</feature>
<keyword evidence="1" id="KW-0472">Membrane</keyword>
<name>A0A011WNP2_RUMAL</name>
<comment type="caution">
    <text evidence="2">The sequence shown here is derived from an EMBL/GenBank/DDBJ whole genome shotgun (WGS) entry which is preliminary data.</text>
</comment>
<dbReference type="AlphaFoldDB" id="A0A011WNP2"/>
<evidence type="ECO:0000313" key="3">
    <source>
        <dbReference type="Proteomes" id="UP000021369"/>
    </source>
</evidence>
<reference evidence="2 3" key="1">
    <citation type="submission" date="2013-06" db="EMBL/GenBank/DDBJ databases">
        <title>Rumen cellulosomics: divergent fiber-degrading strategies revealed by comparative genome-wide analysis of six Ruminococcal strains.</title>
        <authorList>
            <person name="Dassa B."/>
            <person name="Borovok I."/>
            <person name="Lamed R."/>
            <person name="Flint H."/>
            <person name="Yeoman C.J."/>
            <person name="White B."/>
            <person name="Bayer E.A."/>
        </authorList>
    </citation>
    <scope>NUCLEOTIDE SEQUENCE [LARGE SCALE GENOMIC DNA]</scope>
    <source>
        <strain evidence="2 3">SY3</strain>
    </source>
</reference>
<keyword evidence="3" id="KW-1185">Reference proteome</keyword>
<proteinExistence type="predicted"/>
<gene>
    <name evidence="2" type="ORF">RASY3_15335</name>
</gene>
<dbReference type="EMBL" id="JEOB01000004">
    <property type="protein sequence ID" value="EXM38600.1"/>
    <property type="molecule type" value="Genomic_DNA"/>
</dbReference>
<evidence type="ECO:0000256" key="1">
    <source>
        <dbReference type="SAM" id="Phobius"/>
    </source>
</evidence>
<dbReference type="Proteomes" id="UP000021369">
    <property type="component" value="Unassembled WGS sequence"/>
</dbReference>
<organism evidence="2 3">
    <name type="scientific">Ruminococcus albus SY3</name>
    <dbReference type="NCBI Taxonomy" id="1341156"/>
    <lineage>
        <taxon>Bacteria</taxon>
        <taxon>Bacillati</taxon>
        <taxon>Bacillota</taxon>
        <taxon>Clostridia</taxon>
        <taxon>Eubacteriales</taxon>
        <taxon>Oscillospiraceae</taxon>
        <taxon>Ruminococcus</taxon>
    </lineage>
</organism>